<name>A0A941ETE2_9ACTN</name>
<keyword evidence="1" id="KW-0547">Nucleotide-binding</keyword>
<organism evidence="5 6">
    <name type="scientific">Actinospica durhamensis</name>
    <dbReference type="NCBI Taxonomy" id="1508375"/>
    <lineage>
        <taxon>Bacteria</taxon>
        <taxon>Bacillati</taxon>
        <taxon>Actinomycetota</taxon>
        <taxon>Actinomycetes</taxon>
        <taxon>Catenulisporales</taxon>
        <taxon>Actinospicaceae</taxon>
        <taxon>Actinospica</taxon>
    </lineage>
</organism>
<dbReference type="InterPro" id="IPR005517">
    <property type="entry name" value="Transl_elong_EFG/EF2_IV"/>
</dbReference>
<dbReference type="InterPro" id="IPR041095">
    <property type="entry name" value="EFG_II"/>
</dbReference>
<feature type="non-terminal residue" evidence="5">
    <location>
        <position position="1"/>
    </location>
</feature>
<evidence type="ECO:0000259" key="4">
    <source>
        <dbReference type="SMART" id="SM00889"/>
    </source>
</evidence>
<dbReference type="SUPFAM" id="SSF54980">
    <property type="entry name" value="EF-G C-terminal domain-like"/>
    <property type="match status" value="2"/>
</dbReference>
<keyword evidence="3" id="KW-0342">GTP-binding</keyword>
<dbReference type="PANTHER" id="PTHR43261:SF1">
    <property type="entry name" value="RIBOSOME-RELEASING FACTOR 2, MITOCHONDRIAL"/>
    <property type="match status" value="1"/>
</dbReference>
<dbReference type="Gene3D" id="3.30.70.240">
    <property type="match status" value="1"/>
</dbReference>
<reference evidence="5" key="1">
    <citation type="submission" date="2021-04" db="EMBL/GenBank/DDBJ databases">
        <title>Genome based classification of Actinospica acidithermotolerans sp. nov., an actinobacterium isolated from an Indonesian hot spring.</title>
        <authorList>
            <person name="Kusuma A.B."/>
            <person name="Putra K.E."/>
            <person name="Nafisah S."/>
            <person name="Loh J."/>
            <person name="Nouioui I."/>
            <person name="Goodfellow M."/>
        </authorList>
    </citation>
    <scope>NUCLEOTIDE SEQUENCE</scope>
    <source>
        <strain evidence="5">CSCA 57</strain>
    </source>
</reference>
<dbReference type="Gene3D" id="3.30.230.10">
    <property type="match status" value="1"/>
</dbReference>
<evidence type="ECO:0000313" key="6">
    <source>
        <dbReference type="Proteomes" id="UP000675781"/>
    </source>
</evidence>
<dbReference type="Gene3D" id="3.30.70.870">
    <property type="entry name" value="Elongation Factor G (Translational Gtpase), domain 3"/>
    <property type="match status" value="1"/>
</dbReference>
<dbReference type="AlphaFoldDB" id="A0A941ETE2"/>
<feature type="domain" description="Translation elongation factor EFG/EF2" evidence="4">
    <location>
        <begin position="144"/>
        <end position="260"/>
    </location>
</feature>
<dbReference type="InterPro" id="IPR014721">
    <property type="entry name" value="Ribsml_uS5_D2-typ_fold_subgr"/>
</dbReference>
<dbReference type="InterPro" id="IPR000640">
    <property type="entry name" value="EFG_V-like"/>
</dbReference>
<dbReference type="InterPro" id="IPR035647">
    <property type="entry name" value="EFG_III/V"/>
</dbReference>
<evidence type="ECO:0000256" key="2">
    <source>
        <dbReference type="ARBA" id="ARBA00022917"/>
    </source>
</evidence>
<dbReference type="InterPro" id="IPR020568">
    <property type="entry name" value="Ribosomal_Su5_D2-typ_SF"/>
</dbReference>
<dbReference type="SMART" id="SM00889">
    <property type="entry name" value="EFG_IV"/>
    <property type="match status" value="1"/>
</dbReference>
<dbReference type="GO" id="GO:0005525">
    <property type="term" value="F:GTP binding"/>
    <property type="evidence" value="ECO:0007669"/>
    <property type="project" value="UniProtKB-KW"/>
</dbReference>
<keyword evidence="2" id="KW-0648">Protein biosynthesis</keyword>
<dbReference type="Proteomes" id="UP000675781">
    <property type="component" value="Unassembled WGS sequence"/>
</dbReference>
<comment type="caution">
    <text evidence="5">The sequence shown here is derived from an EMBL/GenBank/DDBJ whole genome shotgun (WGS) entry which is preliminary data.</text>
</comment>
<sequence length="341" mass="36114">VGSAGGRRADGGSAGTRSAGGGIVELTGRVTAVEGGVAGEIARIAGLRDVRIGDRLGSPDGLAVDGFFAPPSLESVVTPRDLGQAGALFAALEVLAEGDPYIAVRRDEATRAISVRLYGEVQKEVIESTLAEEFGIAVSFSPSRTVYIERVARTASWVQERRVEERIFDFATVGLRVDPGAPGSGVGYGLEVELGGLPLSFHTAIEESVRRTLLTGPRGWEVTDCRVTVIDTAFFPPLSSAGHFRNMAALALNRALEEAGTELCEPVNRFELDVPAEGAARVLARVIAARGVPDEPQAGPRIWRLTGKIPAAEVAGFEQELRGLTRGEGVLLSEFDSYERC</sequence>
<dbReference type="PANTHER" id="PTHR43261">
    <property type="entry name" value="TRANSLATION ELONGATION FACTOR G-RELATED"/>
    <property type="match status" value="1"/>
</dbReference>
<dbReference type="Pfam" id="PF03764">
    <property type="entry name" value="EFG_IV"/>
    <property type="match status" value="1"/>
</dbReference>
<dbReference type="Pfam" id="PF14492">
    <property type="entry name" value="EFG_III"/>
    <property type="match status" value="1"/>
</dbReference>
<dbReference type="GO" id="GO:0032790">
    <property type="term" value="P:ribosome disassembly"/>
    <property type="evidence" value="ECO:0007669"/>
    <property type="project" value="TreeGrafter"/>
</dbReference>
<keyword evidence="6" id="KW-1185">Reference proteome</keyword>
<dbReference type="Pfam" id="PF00679">
    <property type="entry name" value="EFG_C"/>
    <property type="match status" value="1"/>
</dbReference>
<protein>
    <submittedName>
        <fullName evidence="5">TetM/TetW/TetO/TetS family tetracycline resistance ribosomal protection protein</fullName>
    </submittedName>
</protein>
<evidence type="ECO:0000256" key="1">
    <source>
        <dbReference type="ARBA" id="ARBA00022741"/>
    </source>
</evidence>
<evidence type="ECO:0000313" key="5">
    <source>
        <dbReference type="EMBL" id="MBR7836873.1"/>
    </source>
</evidence>
<dbReference type="GO" id="GO:0006412">
    <property type="term" value="P:translation"/>
    <property type="evidence" value="ECO:0007669"/>
    <property type="project" value="UniProtKB-KW"/>
</dbReference>
<proteinExistence type="predicted"/>
<accession>A0A941ETE2</accession>
<evidence type="ECO:0000256" key="3">
    <source>
        <dbReference type="ARBA" id="ARBA00023134"/>
    </source>
</evidence>
<dbReference type="EMBL" id="JAGSOG010000166">
    <property type="protein sequence ID" value="MBR7836873.1"/>
    <property type="molecule type" value="Genomic_DNA"/>
</dbReference>
<dbReference type="SUPFAM" id="SSF54211">
    <property type="entry name" value="Ribosomal protein S5 domain 2-like"/>
    <property type="match status" value="1"/>
</dbReference>
<gene>
    <name evidence="5" type="ORF">KDL01_26580</name>
</gene>